<evidence type="ECO:0000256" key="11">
    <source>
        <dbReference type="ARBA" id="ARBA00023136"/>
    </source>
</evidence>
<dbReference type="InterPro" id="IPR027417">
    <property type="entry name" value="P-loop_NTPase"/>
</dbReference>
<feature type="transmembrane region" description="Helical" evidence="14">
    <location>
        <begin position="2781"/>
        <end position="2804"/>
    </location>
</feature>
<dbReference type="GO" id="GO:0016020">
    <property type="term" value="C:membrane"/>
    <property type="evidence" value="ECO:0007669"/>
    <property type="project" value="InterPro"/>
</dbReference>
<feature type="transmembrane region" description="Helical" evidence="14">
    <location>
        <begin position="130"/>
        <end position="149"/>
    </location>
</feature>
<feature type="domain" description="ABC transmembrane type-1" evidence="16">
    <location>
        <begin position="447"/>
        <end position="726"/>
    </location>
</feature>
<keyword evidence="11 14" id="KW-0472">Membrane</keyword>
<dbReference type="GO" id="GO:0005524">
    <property type="term" value="F:ATP binding"/>
    <property type="evidence" value="ECO:0007669"/>
    <property type="project" value="UniProtKB-KW"/>
</dbReference>
<dbReference type="FunFam" id="1.20.1560.10:FF:000024">
    <property type="entry name" value="ABC transporter C family member 2"/>
    <property type="match status" value="2"/>
</dbReference>
<dbReference type="SUPFAM" id="SSF52540">
    <property type="entry name" value="P-loop containing nucleoside triphosphate hydrolases"/>
    <property type="match status" value="4"/>
</dbReference>
<evidence type="ECO:0000256" key="2">
    <source>
        <dbReference type="ARBA" id="ARBA00009726"/>
    </source>
</evidence>
<keyword evidence="8" id="KW-0067">ATP-binding</keyword>
<feature type="transmembrane region" description="Helical" evidence="14">
    <location>
        <begin position="1053"/>
        <end position="1076"/>
    </location>
</feature>
<dbReference type="Gene3D" id="1.20.1560.10">
    <property type="entry name" value="ABC transporter type 1, transmembrane domain"/>
    <property type="match status" value="6"/>
</dbReference>
<dbReference type="CDD" id="cd03244">
    <property type="entry name" value="ABCC_MRP_domain2"/>
    <property type="match status" value="2"/>
</dbReference>
<organism evidence="17 18">
    <name type="scientific">Salix brachista</name>
    <dbReference type="NCBI Taxonomy" id="2182728"/>
    <lineage>
        <taxon>Eukaryota</taxon>
        <taxon>Viridiplantae</taxon>
        <taxon>Streptophyta</taxon>
        <taxon>Embryophyta</taxon>
        <taxon>Tracheophyta</taxon>
        <taxon>Spermatophyta</taxon>
        <taxon>Magnoliopsida</taxon>
        <taxon>eudicotyledons</taxon>
        <taxon>Gunneridae</taxon>
        <taxon>Pentapetalae</taxon>
        <taxon>rosids</taxon>
        <taxon>fabids</taxon>
        <taxon>Malpighiales</taxon>
        <taxon>Salicaceae</taxon>
        <taxon>Saliceae</taxon>
        <taxon>Salix</taxon>
    </lineage>
</organism>
<evidence type="ECO:0000256" key="1">
    <source>
        <dbReference type="ARBA" id="ARBA00004127"/>
    </source>
</evidence>
<proteinExistence type="inferred from homology"/>
<feature type="transmembrane region" description="Helical" evidence="14">
    <location>
        <begin position="1908"/>
        <end position="1926"/>
    </location>
</feature>
<dbReference type="CDD" id="cd18579">
    <property type="entry name" value="ABC_6TM_ABCC_D1"/>
    <property type="match status" value="2"/>
</dbReference>
<dbReference type="Pfam" id="PF00664">
    <property type="entry name" value="ABC_membrane"/>
    <property type="match status" value="4"/>
</dbReference>
<feature type="domain" description="ABC transmembrane type-1" evidence="16">
    <location>
        <begin position="2175"/>
        <end position="2454"/>
    </location>
</feature>
<evidence type="ECO:0000256" key="12">
    <source>
        <dbReference type="ARBA" id="ARBA00034018"/>
    </source>
</evidence>
<dbReference type="CDD" id="cd18580">
    <property type="entry name" value="ABC_6TM_ABCC_D2"/>
    <property type="match status" value="2"/>
</dbReference>
<dbReference type="InterPro" id="IPR003439">
    <property type="entry name" value="ABC_transporter-like_ATP-bd"/>
</dbReference>
<dbReference type="InterPro" id="IPR044726">
    <property type="entry name" value="ABCC_6TM_D2"/>
</dbReference>
<feature type="compositionally biased region" description="Basic and acidic residues" evidence="13">
    <location>
        <begin position="987"/>
        <end position="1003"/>
    </location>
</feature>
<dbReference type="InterPro" id="IPR011527">
    <property type="entry name" value="ABC1_TM_dom"/>
</dbReference>
<dbReference type="PROSITE" id="PS50929">
    <property type="entry name" value="ABC_TM1F"/>
    <property type="match status" value="5"/>
</dbReference>
<evidence type="ECO:0000256" key="14">
    <source>
        <dbReference type="SAM" id="Phobius"/>
    </source>
</evidence>
<dbReference type="Gene3D" id="3.40.50.300">
    <property type="entry name" value="P-loop containing nucleotide triphosphate hydrolases"/>
    <property type="match status" value="4"/>
</dbReference>
<dbReference type="FunFam" id="3.40.50.300:FF:000163">
    <property type="entry name" value="Multidrug resistance-associated protein member 4"/>
    <property type="match status" value="2"/>
</dbReference>
<feature type="transmembrane region" description="Helical" evidence="14">
    <location>
        <begin position="368"/>
        <end position="386"/>
    </location>
</feature>
<feature type="domain" description="ABC transporter" evidence="15">
    <location>
        <begin position="758"/>
        <end position="982"/>
    </location>
</feature>
<dbReference type="FunFam" id="3.40.50.300:FF:000450">
    <property type="entry name" value="ABC transporter C family member 2"/>
    <property type="match status" value="2"/>
</dbReference>
<feature type="domain" description="ABC transmembrane type-1" evidence="16">
    <location>
        <begin position="2789"/>
        <end position="2886"/>
    </location>
</feature>
<dbReference type="PROSITE" id="PS00211">
    <property type="entry name" value="ABC_TRANSPORTER_1"/>
    <property type="match status" value="4"/>
</dbReference>
<dbReference type="SMART" id="SM00382">
    <property type="entry name" value="AAA"/>
    <property type="match status" value="4"/>
</dbReference>
<evidence type="ECO:0000259" key="15">
    <source>
        <dbReference type="PROSITE" id="PS50893"/>
    </source>
</evidence>
<evidence type="ECO:0000256" key="10">
    <source>
        <dbReference type="ARBA" id="ARBA00022989"/>
    </source>
</evidence>
<dbReference type="GO" id="GO:0012505">
    <property type="term" value="C:endomembrane system"/>
    <property type="evidence" value="ECO:0007669"/>
    <property type="project" value="UniProtKB-SubCell"/>
</dbReference>
<dbReference type="EC" id="7.6.2.2" evidence="3"/>
<feature type="domain" description="ABC transporter" evidence="15">
    <location>
        <begin position="1357"/>
        <end position="1591"/>
    </location>
</feature>
<feature type="transmembrane region" description="Helical" evidence="14">
    <location>
        <begin position="2982"/>
        <end position="3003"/>
    </location>
</feature>
<keyword evidence="7" id="KW-0547">Nucleotide-binding</keyword>
<name>A0A5N5MZZ8_9ROSI</name>
<feature type="transmembrane region" description="Helical" evidence="14">
    <location>
        <begin position="2209"/>
        <end position="2228"/>
    </location>
</feature>
<dbReference type="InterPro" id="IPR050173">
    <property type="entry name" value="ABC_transporter_C-like"/>
</dbReference>
<protein>
    <recommendedName>
        <fullName evidence="3">ABC-type xenobiotic transporter</fullName>
        <ecNumber evidence="3">7.6.2.2</ecNumber>
    </recommendedName>
</protein>
<dbReference type="InterPro" id="IPR017871">
    <property type="entry name" value="ABC_transporter-like_CS"/>
</dbReference>
<feature type="transmembrane region" description="Helical" evidence="14">
    <location>
        <begin position="1291"/>
        <end position="1312"/>
    </location>
</feature>
<feature type="transmembrane region" description="Helical" evidence="14">
    <location>
        <begin position="2045"/>
        <end position="2068"/>
    </location>
</feature>
<evidence type="ECO:0000256" key="13">
    <source>
        <dbReference type="SAM" id="MobiDB-lite"/>
    </source>
</evidence>
<feature type="transmembrane region" description="Helical" evidence="14">
    <location>
        <begin position="208"/>
        <end position="229"/>
    </location>
</feature>
<feature type="transmembrane region" description="Helical" evidence="14">
    <location>
        <begin position="571"/>
        <end position="597"/>
    </location>
</feature>
<keyword evidence="10 14" id="KW-1133">Transmembrane helix</keyword>
<feature type="transmembrane region" description="Helical" evidence="14">
    <location>
        <begin position="2304"/>
        <end position="2325"/>
    </location>
</feature>
<dbReference type="InterPro" id="IPR036640">
    <property type="entry name" value="ABC1_TM_sf"/>
</dbReference>
<dbReference type="PROSITE" id="PS50893">
    <property type="entry name" value="ABC_TRANSPORTER_2"/>
    <property type="match status" value="4"/>
</dbReference>
<feature type="domain" description="ABC transporter" evidence="15">
    <location>
        <begin position="2486"/>
        <end position="2710"/>
    </location>
</feature>
<evidence type="ECO:0000256" key="4">
    <source>
        <dbReference type="ARBA" id="ARBA00022448"/>
    </source>
</evidence>
<feature type="transmembrane region" description="Helical" evidence="14">
    <location>
        <begin position="1096"/>
        <end position="1119"/>
    </location>
</feature>
<keyword evidence="5 14" id="KW-0812">Transmembrane</keyword>
<dbReference type="EMBL" id="VDCV01000004">
    <property type="protein sequence ID" value="KAB5560539.1"/>
    <property type="molecule type" value="Genomic_DNA"/>
</dbReference>
<feature type="region of interest" description="Disordered" evidence="13">
    <location>
        <begin position="987"/>
        <end position="1017"/>
    </location>
</feature>
<keyword evidence="18" id="KW-1185">Reference proteome</keyword>
<evidence type="ECO:0000256" key="3">
    <source>
        <dbReference type="ARBA" id="ARBA00012191"/>
    </source>
</evidence>
<feature type="transmembrane region" description="Helical" evidence="14">
    <location>
        <begin position="480"/>
        <end position="499"/>
    </location>
</feature>
<feature type="transmembrane region" description="Helical" evidence="14">
    <location>
        <begin position="1979"/>
        <end position="1999"/>
    </location>
</feature>
<feature type="transmembrane region" description="Helical" evidence="14">
    <location>
        <begin position="1946"/>
        <end position="1967"/>
    </location>
</feature>
<evidence type="ECO:0000256" key="5">
    <source>
        <dbReference type="ARBA" id="ARBA00022692"/>
    </source>
</evidence>
<evidence type="ECO:0000256" key="7">
    <source>
        <dbReference type="ARBA" id="ARBA00022741"/>
    </source>
</evidence>
<feature type="domain" description="ABC transporter" evidence="15">
    <location>
        <begin position="3081"/>
        <end position="3315"/>
    </location>
</feature>
<keyword evidence="9" id="KW-1278">Translocase</keyword>
<dbReference type="CDD" id="cd03250">
    <property type="entry name" value="ABCC_MRP_domain1"/>
    <property type="match status" value="2"/>
</dbReference>
<dbReference type="InterPro" id="IPR044746">
    <property type="entry name" value="ABCC_6TM_D1"/>
</dbReference>
<dbReference type="PANTHER" id="PTHR24223:SF375">
    <property type="entry name" value="ABC TRANSPORTER C FAMILY MEMBER 11-RELATED"/>
    <property type="match status" value="1"/>
</dbReference>
<evidence type="ECO:0000313" key="17">
    <source>
        <dbReference type="EMBL" id="KAB5560539.1"/>
    </source>
</evidence>
<feature type="transmembrane region" description="Helical" evidence="14">
    <location>
        <begin position="1804"/>
        <end position="1821"/>
    </location>
</feature>
<accession>A0A5N5MZZ8</accession>
<feature type="transmembrane region" description="Helical" evidence="14">
    <location>
        <begin position="241"/>
        <end position="260"/>
    </location>
</feature>
<evidence type="ECO:0000256" key="8">
    <source>
        <dbReference type="ARBA" id="ARBA00022840"/>
    </source>
</evidence>
<feature type="transmembrane region" description="Helical" evidence="14">
    <location>
        <begin position="1258"/>
        <end position="1279"/>
    </location>
</feature>
<feature type="transmembrane region" description="Helical" evidence="14">
    <location>
        <begin position="2399"/>
        <end position="2419"/>
    </location>
</feature>
<comment type="caution">
    <text evidence="17">The sequence shown here is derived from an EMBL/GenBank/DDBJ whole genome shotgun (WGS) entry which is preliminary data.</text>
</comment>
<gene>
    <name evidence="17" type="ORF">DKX38_005496</name>
</gene>
<keyword evidence="6" id="KW-0677">Repeat</keyword>
<comment type="catalytic activity">
    <reaction evidence="12">
        <text>ATP + H2O + xenobioticSide 1 = ADP + phosphate + xenobioticSide 2.</text>
        <dbReference type="EC" id="7.6.2.2"/>
    </reaction>
</comment>
<reference evidence="18" key="1">
    <citation type="journal article" date="2019" name="Gigascience">
        <title>De novo genome assembly of the endangered Acer yangbiense, a plant species with extremely small populations endemic to Yunnan Province, China.</title>
        <authorList>
            <person name="Yang J."/>
            <person name="Wariss H.M."/>
            <person name="Tao L."/>
            <person name="Zhang R."/>
            <person name="Yun Q."/>
            <person name="Hollingsworth P."/>
            <person name="Dao Z."/>
            <person name="Luo G."/>
            <person name="Guo H."/>
            <person name="Ma Y."/>
            <person name="Sun W."/>
        </authorList>
    </citation>
    <scope>NUCLEOTIDE SEQUENCE [LARGE SCALE GENOMIC DNA]</scope>
    <source>
        <strain evidence="18">cv. br00</strain>
    </source>
</reference>
<feature type="transmembrane region" description="Helical" evidence="14">
    <location>
        <begin position="2824"/>
        <end position="2849"/>
    </location>
</feature>
<dbReference type="SUPFAM" id="SSF90123">
    <property type="entry name" value="ABC transporter transmembrane region"/>
    <property type="match status" value="4"/>
</dbReference>
<evidence type="ECO:0000313" key="18">
    <source>
        <dbReference type="Proteomes" id="UP000326939"/>
    </source>
</evidence>
<comment type="subcellular location">
    <subcellularLocation>
        <location evidence="1">Endomembrane system</location>
        <topology evidence="1">Multi-pass membrane protein</topology>
    </subcellularLocation>
</comment>
<dbReference type="GO" id="GO:0016887">
    <property type="term" value="F:ATP hydrolysis activity"/>
    <property type="evidence" value="ECO:0007669"/>
    <property type="project" value="InterPro"/>
</dbReference>
<dbReference type="Proteomes" id="UP000326939">
    <property type="component" value="Chromosome 4"/>
</dbReference>
<feature type="domain" description="ABC transmembrane type-1" evidence="16">
    <location>
        <begin position="2908"/>
        <end position="3044"/>
    </location>
</feature>
<comment type="similarity">
    <text evidence="2">Belongs to the ABC transporter superfamily. ABCC family. Conjugate transporter (TC 3.A.1.208) subfamily.</text>
</comment>
<dbReference type="GO" id="GO:0008559">
    <property type="term" value="F:ABC-type xenobiotic transporter activity"/>
    <property type="evidence" value="ECO:0007669"/>
    <property type="project" value="UniProtKB-EC"/>
</dbReference>
<dbReference type="Pfam" id="PF00005">
    <property type="entry name" value="ABC_tran"/>
    <property type="match status" value="4"/>
</dbReference>
<dbReference type="PANTHER" id="PTHR24223">
    <property type="entry name" value="ATP-BINDING CASSETTE SUB-FAMILY C"/>
    <property type="match status" value="1"/>
</dbReference>
<feature type="transmembrane region" description="Helical" evidence="14">
    <location>
        <begin position="170"/>
        <end position="188"/>
    </location>
</feature>
<sequence length="3537" mass="396499">MFLLSQYIAGIEGLGNTTLTQNVFDDEQVNLLGSEILSGGLDVKKILKDILMAAAMRNDDVRGMIRAVKMVKNGDVNQKDTGYVYNGYPPDLEGGGKMGLKALVWYCRPLANGVWAKTVDNAFGAYTPCAIDSLVICISHLALLGLCLYRIWLIIDNNTKAKKYCLRTKYYNYMLGLLAAYCTVQPFLRLFMNVSIFNLDGQTALAPFEIFSLIVEALAWCSTLLMIGLETKIYIRQFRWYVRFGVIYVLVGEAEMLNLILSVGVPFNASKIRILAGLTVSFSAVHILTIYSGGNTKLQFFCECRFTLYMYISTVFCQVLFGILLLVYIPNLDPYPDYVMMESESLDNCEYEALPGREQICPERHANLFSNILIHFPLQGIFFGWLTPLMKQGHNRPITEKDIWKLDTWDQTETLIKKFQTCWVEESNRPKPSLLRALNNSLGGRFWLGGFLKIGNDLSQFVGPIILSHLLQSMQRGDPVLIGYIYAFLIFLGVFFGALCESQFFQNVMRVGFQLRSTLVAAIFRKSLKLTHDSRKNFSSGKITNMITTDANALQQICQQLHGLWSAPFRIIISVVLLYQQLGVASLFGSLMLVLMVPTQTILMSKMRKLTKEGLHRTDKRVSLMNEILAAMDAVKCYAWEKSFQSRIQSVRDDELSWFRSAQLLSAFNSFILNNIPVIVTLVSFGTFTLLGGDLTPAKAFTSLSLFQVLRSPLNMLPHLLSQVVNANISLQRLEELFLAEERILAPNMPLKLGIPAISIENGNFLWDSKLEKPTLSNINLKIEVGSLVAIVGGTGEGKTSLISAMLGELPPMEDASVVIRGTVAYVPQVSWIFNATVRGNILFGSEFEPSRYWKAIDVTALLHDLDLLPGHDLTEIGERGVNISGGQKQRVSMARAIYSNSDVYIFDDPLSALDAHVGQQVFNSCIKGELQGKTRVLVTNQLHFLPQVDKIILLSEGMIKEEGTFEELSKKGKLFQKLMENAGKMEELVEEKESSENSDYKSSKPAATGENNLPQDAGYKMKVKGGKSVLIKQEERETGVISWNVLIRYNKALGGIWVVLIIFLCCLLTEILRVSRSTWLSFWTNQSTLESYRPGYYIFVYALLSFGQVIVTLVNSYWEISSSLHAAKRIHDAMLDSILRAPMLFFHTNPTGRIINRFAKDLGEIDRNVANIANYFLGQAWQLFSTFVLIGISTSREVKRLDSITRSPVYAQFGEALNGLSSIRSYKAYDWMAIINGKSMDNNIRFTLVNISSNHWITIRMVTLGGIMIWLVATFAVLGNGRTENHVEFASVMGLLLSYTLNITGLLSSVLRQASRAENSLNSVERVSTYIDLPSEAPAIVETNRPPPAWPSSGSMKFRDVVLRYRPELPPVLHGLSFEVSPSEKLGIVGRTGAGKSSMLNALFRIVELERGEITIDGCDVAKFGLTDLRKVLSIIPQSPILFSGTVRFNLDPFSEHNDADLWEALERAHLKDAIRNNSFGLDAEVFEGGENFSVGQRQLLSLARALLRRSKIIVLDEATASVDVRTDALIQKTIREEFRSCTMLVIAHRLNTIIDCDRILVLEAGQVLEHGTPEELLLPNEGSTFSRMVQSTGPANAQYLYSLVFESKESKLSKTKNDQRWIDSSRWAAAAQRALVVSLSSSENGLPMMDVGDEDNILMKTKDAVIRLQDVLVGKHDKEIFDTLRQSHVPQDGWWYKWFCLHFLIQHGRLVSGNNGNFDVLRMSLVCTSTEKAGILILSNHPSGMLSLQMDKFTGEFSVLTVDCFCLTLAGKMIHATSTMGILLIWRNYVPSMCFAKGLSQFSMWCSLLACGCGVRLVWVNKIIRSFIVGGGKMGLKALVWYCKPMANGVWAKTVDNAFGAYTPCAIDSLVICISHLALLGLCLYRIWLIIDNNTKAKKYCLRTKYYNYMLGLLAAYCTFQPLLRLFMNVSIFNLDGQTALAPFEIFSLIVEALAWCSTLLMIGLETKIYIRQFRWYVRFGVIYVLVGEAEMLNLILSVGVPFNNASKVTDTIQSTCKSRHCAIQAKTFAEINYLLVRTGHTAIRMLAGLTVLFSAVHILTIYSGGNTKLQFFCECRFTLYMYISTVFCQVLFGILLLVYIPNLDPYPDYVMMESESLDNCEYEALPGREQICPERHANLFSSKFQTCWVEESNRPKPRLLRALNNSLGGRFWLGGFFKIGNDLSQFVGPIILSHLLQSMQRGDPAWIGYIYAFLIFLGVLFGALCESQFFQNVMRVGFQLRSTLVAAIFRKTLKLTHDGRKNFPSGKITNMITTDANALQQICQQLHGLWSAPFRITISMVLLYQQLGVASLFGSLMLVLMVPTQTILMSKMRKLTKEGLHRTDKRVSLMNEILAAMDAVKCYAWEKSFQSRIQSVRDDELSWFRSAQLLSAFNSFILNSIPVIVTLVSFGTFTLLGGDLTPAKAFTSLSLFQVLRSPLNMLPNLLSQVVNANISLQRLEELFLAEERILAPNMPLKLGIPAISIENGNFLWDQKLEKPTLSNINLKIEVGSLVAIVGGTGEGKTSLVSAMLGELPPMEDASVVIRGTVAYVPQVSWIFNATVRDNILFGSEFEPSRYWKAIDVTALLHDLDLLPGHDLTEIGERGVNISGGQKQRVSMARAIYSNSDVYIFDDPLSALDAHVGQQVFNSCIKGELQGKTRVLVTNQLHFLPQVDKIILLSEGMIKEEGTFEEISKKGKLFQKLMENAGKMEELVEEKESSENLDYKSSKPAATGGNDLPQEAGYKMKVKGGKSVLIKQEERETGVISWNVLIRYNKALGGIWVVLIIFLCYLLTEVLRVLRSTWLSFWTNQSTLESYRPGYYIFVYALLSFGQVIVTLVNSYWVISSSLHAAKRLHDAMLDSILRAPMLFFHTNPTGRIINRYDEKSLVVVVWKLYDFCNVCNFSILVGMLYESTSREVKRLDSITRSPVYAQFGEALNGLSSIRAYKAYDWMAIINGKSMDNNIRFTLVNISSNRWLTIRLVTLGGIMIWLIATFAVLGNGRTENHVEFASLMGLLLSYTLNITDLLSSVLRQASRAENSLNSVERVSTYIDLPSEAPATVETNRPPPAWPSSGSMKFRDVVLRYRPELPPVLHGLSFEVSPSEKLGIVGRTGAGKSSMLNALFRIVELERGEITIDGYDVAKFGLTDLRKVLSIIPQSPILFSGTVRFNLDPFSEHNDADLWEALERAHLKDAIRNNSFGLDAEVFEGGENFSVGQRQLLSLARALLRRSKIIVLDEATASVDVRTDALIQKTIREEFRSCTMLVIAHRLNTIIDCDRILVLEAGQVLEHGTPEELLLPNEGSTFSRMVQSTGPANAQYLYSLVFESKENKLSKRKNDQRWIDSSRWAAAAQRALVVSLSSSENGLPMMDVGDEDNILMKTKDAVIRLQDVLVGKHDKEIFDTLRQSQVPQDGWWPAFYRMIEGNNGNFDVLRMSLVCSSTEKAGSLVSAEIVGQTLIEISRKRVKKLYLGNTSDTNHSVILPDDDVTDKILAFLPIKKAMQIGFLSSRVNHSWIFSRRHFNNDFARVRSP</sequence>
<keyword evidence="4" id="KW-0813">Transport</keyword>
<feature type="domain" description="ABC transmembrane type-1" evidence="16">
    <location>
        <begin position="1061"/>
        <end position="1320"/>
    </location>
</feature>
<dbReference type="InterPro" id="IPR003593">
    <property type="entry name" value="AAA+_ATPase"/>
</dbReference>
<feature type="transmembrane region" description="Helical" evidence="14">
    <location>
        <begin position="272"/>
        <end position="294"/>
    </location>
</feature>
<evidence type="ECO:0000256" key="6">
    <source>
        <dbReference type="ARBA" id="ARBA00022737"/>
    </source>
</evidence>
<evidence type="ECO:0000256" key="9">
    <source>
        <dbReference type="ARBA" id="ARBA00022967"/>
    </source>
</evidence>
<evidence type="ECO:0000259" key="16">
    <source>
        <dbReference type="PROSITE" id="PS50929"/>
    </source>
</evidence>
<feature type="transmembrane region" description="Helical" evidence="14">
    <location>
        <begin position="306"/>
        <end position="329"/>
    </location>
</feature>
<feature type="transmembrane region" description="Helical" evidence="14">
    <location>
        <begin position="2080"/>
        <end position="2103"/>
    </location>
</feature>